<evidence type="ECO:0000256" key="1">
    <source>
        <dbReference type="SAM" id="MobiDB-lite"/>
    </source>
</evidence>
<comment type="caution">
    <text evidence="3">The sequence shown here is derived from an EMBL/GenBank/DDBJ whole genome shotgun (WGS) entry which is preliminary data.</text>
</comment>
<keyword evidence="4" id="KW-1185">Reference proteome</keyword>
<dbReference type="InterPro" id="IPR046668">
    <property type="entry name" value="DUF6538"/>
</dbReference>
<feature type="domain" description="DUF6538" evidence="2">
    <location>
        <begin position="5"/>
        <end position="55"/>
    </location>
</feature>
<evidence type="ECO:0000313" key="4">
    <source>
        <dbReference type="Proteomes" id="UP000316238"/>
    </source>
</evidence>
<organism evidence="3 4">
    <name type="scientific">Candidatus Electronema aureum</name>
    <dbReference type="NCBI Taxonomy" id="2005002"/>
    <lineage>
        <taxon>Bacteria</taxon>
        <taxon>Pseudomonadati</taxon>
        <taxon>Thermodesulfobacteriota</taxon>
        <taxon>Desulfobulbia</taxon>
        <taxon>Desulfobulbales</taxon>
        <taxon>Desulfobulbaceae</taxon>
        <taxon>Candidatus Electronema</taxon>
    </lineage>
</organism>
<proteinExistence type="predicted"/>
<dbReference type="Pfam" id="PF20172">
    <property type="entry name" value="DUF6538"/>
    <property type="match status" value="1"/>
</dbReference>
<feature type="region of interest" description="Disordered" evidence="1">
    <location>
        <begin position="180"/>
        <end position="200"/>
    </location>
</feature>
<dbReference type="EMBL" id="NQJD01000060">
    <property type="protein sequence ID" value="TAA73784.1"/>
    <property type="molecule type" value="Genomic_DNA"/>
</dbReference>
<gene>
    <name evidence="3" type="ORF">CDV28_1601</name>
</gene>
<evidence type="ECO:0000259" key="2">
    <source>
        <dbReference type="Pfam" id="PF20172"/>
    </source>
</evidence>
<reference evidence="3" key="1">
    <citation type="submission" date="2017-07" db="EMBL/GenBank/DDBJ databases">
        <title>The cable genome - Insights into the physiology and evolution of filamentous bacteria capable of sulfide oxidation via long distance electron transfer.</title>
        <authorList>
            <person name="Thorup C."/>
            <person name="Bjerg J.T."/>
            <person name="Schreiber L."/>
            <person name="Nielsen L.P."/>
            <person name="Kjeldsen K.U."/>
            <person name="Boesen T."/>
            <person name="Boggild A."/>
            <person name="Meysman F."/>
            <person name="Geelhoed J."/>
            <person name="Schramm A."/>
        </authorList>
    </citation>
    <scope>NUCLEOTIDE SEQUENCE [LARGE SCALE GENOMIC DNA]</scope>
    <source>
        <strain evidence="3">GS</strain>
    </source>
</reference>
<accession>A0A521FYE8</accession>
<protein>
    <recommendedName>
        <fullName evidence="2">DUF6538 domain-containing protein</fullName>
    </recommendedName>
</protein>
<dbReference type="Proteomes" id="UP000316238">
    <property type="component" value="Unassembled WGS sequence"/>
</dbReference>
<sequence>MAASYLVKKADTYYFRHSLPATTRQHHGKREFIKSLKVSRKSEAVSLSRELKIVFDLVMKKSEKNPLITWKEIRQAVDHAFDIIYQRYVHAVEKHGPDFNDDYNPLKFIPPEYDQFIRLDDSTVGWNSIPELQELADKIIQWKKLLVPKDSKEYNLFCYRTAQMLYEHEYRKKNFISNPPSYDHQDRHIPEQNDAQRKDESAVNGTFLKDFFSTFWEESEGGWTEKTKNEYKGVYENLFSLLEVSARKPCEELYIHELNHDLINKFFSNLLLFPSQFTKRFKGKMSLEDALVYVKKSSTTGKAGGLRF</sequence>
<feature type="compositionally biased region" description="Basic and acidic residues" evidence="1">
    <location>
        <begin position="183"/>
        <end position="200"/>
    </location>
</feature>
<name>A0A521FYE8_9BACT</name>
<evidence type="ECO:0000313" key="3">
    <source>
        <dbReference type="EMBL" id="TAA73784.1"/>
    </source>
</evidence>
<dbReference type="AlphaFoldDB" id="A0A521FYE8"/>